<evidence type="ECO:0000313" key="3">
    <source>
        <dbReference type="Proteomes" id="UP000017836"/>
    </source>
</evidence>
<sequence length="250" mass="27573">MDTNPVFLPASDALFHPTQEEVDFFEDPSYVPDPEFLLGPVSESLDNFSSDLGTGFSPKRLSEGSHGFDNSISASDIKRPSPIESPLSKLLSSGISTEINHVPGQHRETLDLPSQHSAQTNNFDEQRSWHMWDTPLGQDSLGLIYTPPPNWLSPHASNPFSDSVPVHDDLWSRNAVFQPLTGDADSRSASPCFRKEVSRSPDGLSSDTFVRSGGPPLGDSPSCWSRCMLFGEFCHNEQRIDDTSHTKEDV</sequence>
<accession>W1PCG5</accession>
<proteinExistence type="predicted"/>
<dbReference type="Proteomes" id="UP000017836">
    <property type="component" value="Unassembled WGS sequence"/>
</dbReference>
<keyword evidence="3" id="KW-1185">Reference proteome</keyword>
<evidence type="ECO:0000256" key="1">
    <source>
        <dbReference type="SAM" id="MobiDB-lite"/>
    </source>
</evidence>
<dbReference type="HOGENOM" id="CLU_1112618_0_0_1"/>
<name>W1PCG5_AMBTC</name>
<organism evidence="2 3">
    <name type="scientific">Amborella trichopoda</name>
    <dbReference type="NCBI Taxonomy" id="13333"/>
    <lineage>
        <taxon>Eukaryota</taxon>
        <taxon>Viridiplantae</taxon>
        <taxon>Streptophyta</taxon>
        <taxon>Embryophyta</taxon>
        <taxon>Tracheophyta</taxon>
        <taxon>Spermatophyta</taxon>
        <taxon>Magnoliopsida</taxon>
        <taxon>Amborellales</taxon>
        <taxon>Amborellaceae</taxon>
        <taxon>Amborella</taxon>
    </lineage>
</organism>
<protein>
    <submittedName>
        <fullName evidence="2">Uncharacterized protein</fullName>
    </submittedName>
</protein>
<gene>
    <name evidence="2" type="ORF">AMTR_s00007p00220560</name>
</gene>
<dbReference type="Gramene" id="ERN05399">
    <property type="protein sequence ID" value="ERN05399"/>
    <property type="gene ID" value="AMTR_s00007p00220560"/>
</dbReference>
<evidence type="ECO:0000313" key="2">
    <source>
        <dbReference type="EMBL" id="ERN05399.1"/>
    </source>
</evidence>
<reference evidence="3" key="1">
    <citation type="journal article" date="2013" name="Science">
        <title>The Amborella genome and the evolution of flowering plants.</title>
        <authorList>
            <consortium name="Amborella Genome Project"/>
        </authorList>
    </citation>
    <scope>NUCLEOTIDE SEQUENCE [LARGE SCALE GENOMIC DNA]</scope>
</reference>
<feature type="region of interest" description="Disordered" evidence="1">
    <location>
        <begin position="59"/>
        <end position="80"/>
    </location>
</feature>
<dbReference type="EMBL" id="KI394011">
    <property type="protein sequence ID" value="ERN05399.1"/>
    <property type="molecule type" value="Genomic_DNA"/>
</dbReference>
<feature type="region of interest" description="Disordered" evidence="1">
    <location>
        <begin position="182"/>
        <end position="215"/>
    </location>
</feature>
<dbReference type="AlphaFoldDB" id="W1PCG5"/>